<feature type="non-terminal residue" evidence="1">
    <location>
        <position position="85"/>
    </location>
</feature>
<dbReference type="AlphaFoldDB" id="A0A3P7NWJ9"/>
<protein>
    <submittedName>
        <fullName evidence="1">Uncharacterized protein</fullName>
    </submittedName>
</protein>
<sequence>MMLSKKLKTEFIRSDVAARARPIFDELDQDNDDDWWRYNFLALRILGEINRSTNQRLARSLDFKENQPHLPAAGTVDVDVNKACK</sequence>
<keyword evidence="2" id="KW-1185">Reference proteome</keyword>
<dbReference type="Proteomes" id="UP000271889">
    <property type="component" value="Unassembled WGS sequence"/>
</dbReference>
<name>A0A3P7NWJ9_CYLGO</name>
<evidence type="ECO:0000313" key="1">
    <source>
        <dbReference type="EMBL" id="VDN37997.1"/>
    </source>
</evidence>
<organism evidence="1 2">
    <name type="scientific">Cylicostephanus goldi</name>
    <name type="common">Nematode worm</name>
    <dbReference type="NCBI Taxonomy" id="71465"/>
    <lineage>
        <taxon>Eukaryota</taxon>
        <taxon>Metazoa</taxon>
        <taxon>Ecdysozoa</taxon>
        <taxon>Nematoda</taxon>
        <taxon>Chromadorea</taxon>
        <taxon>Rhabditida</taxon>
        <taxon>Rhabditina</taxon>
        <taxon>Rhabditomorpha</taxon>
        <taxon>Strongyloidea</taxon>
        <taxon>Strongylidae</taxon>
        <taxon>Cylicostephanus</taxon>
    </lineage>
</organism>
<evidence type="ECO:0000313" key="2">
    <source>
        <dbReference type="Proteomes" id="UP000271889"/>
    </source>
</evidence>
<proteinExistence type="predicted"/>
<dbReference type="OrthoDB" id="5874077at2759"/>
<gene>
    <name evidence="1" type="ORF">CGOC_LOCUS13610</name>
</gene>
<reference evidence="1 2" key="1">
    <citation type="submission" date="2018-11" db="EMBL/GenBank/DDBJ databases">
        <authorList>
            <consortium name="Pathogen Informatics"/>
        </authorList>
    </citation>
    <scope>NUCLEOTIDE SEQUENCE [LARGE SCALE GENOMIC DNA]</scope>
</reference>
<accession>A0A3P7NWJ9</accession>
<dbReference type="EMBL" id="UYRV01133271">
    <property type="protein sequence ID" value="VDN37997.1"/>
    <property type="molecule type" value="Genomic_DNA"/>
</dbReference>